<dbReference type="Bgee" id="ENSNFUG00015018792">
    <property type="expression patterns" value="Expressed in zone of skin and 3 other cell types or tissues"/>
</dbReference>
<protein>
    <recommendedName>
        <fullName evidence="2">Serum amyloid A protein</fullName>
    </recommendedName>
</protein>
<evidence type="ECO:0000256" key="3">
    <source>
        <dbReference type="SAM" id="MobiDB-lite"/>
    </source>
</evidence>
<keyword evidence="4" id="KW-0732">Signal</keyword>
<evidence type="ECO:0000313" key="8">
    <source>
        <dbReference type="Proteomes" id="UP000694548"/>
    </source>
</evidence>
<feature type="chain" id="PRO_5044554796" description="Serum amyloid A protein" evidence="4">
    <location>
        <begin position="19"/>
        <end position="123"/>
    </location>
</feature>
<dbReference type="GO" id="GO:0030593">
    <property type="term" value="P:neutrophil chemotaxis"/>
    <property type="evidence" value="ECO:0007669"/>
    <property type="project" value="Ensembl"/>
</dbReference>
<dbReference type="PANTHER" id="PTHR23424:SF29">
    <property type="entry name" value="SERUM AMYLOID A PROTEIN"/>
    <property type="match status" value="1"/>
</dbReference>
<dbReference type="GeneTree" id="ENSGT00390000004737"/>
<evidence type="ECO:0000256" key="2">
    <source>
        <dbReference type="RuleBase" id="RU000539"/>
    </source>
</evidence>
<comment type="similarity">
    <text evidence="1 2">Belongs to the SAA family.</text>
</comment>
<dbReference type="Pfam" id="PF00277">
    <property type="entry name" value="SAA"/>
    <property type="match status" value="1"/>
</dbReference>
<dbReference type="Gene3D" id="1.10.132.110">
    <property type="entry name" value="Serum amyloid A protein"/>
    <property type="match status" value="1"/>
</dbReference>
<dbReference type="GO" id="GO:0034364">
    <property type="term" value="C:high-density lipoprotein particle"/>
    <property type="evidence" value="ECO:0007669"/>
    <property type="project" value="UniProtKB-UniRule"/>
</dbReference>
<evidence type="ECO:0000313" key="5">
    <source>
        <dbReference type="EMBL" id="KAF7212067.1"/>
    </source>
</evidence>
<keyword evidence="2" id="KW-0011">Acute phase</keyword>
<dbReference type="AlphaFoldDB" id="A0A1A7ZFF4"/>
<evidence type="ECO:0000313" key="7">
    <source>
        <dbReference type="Ensembl" id="ENSNFUP00015038968.1"/>
    </source>
</evidence>
<gene>
    <name evidence="6" type="primary">SAA</name>
    <name evidence="7" type="synonym">SAA2</name>
    <name evidence="5" type="ORF">G4P62_007185</name>
</gene>
<dbReference type="InterPro" id="IPR052464">
    <property type="entry name" value="Synovial_Prolif_Regulator"/>
</dbReference>
<dbReference type="PRINTS" id="PR00306">
    <property type="entry name" value="SERUMAMYLOID"/>
</dbReference>
<dbReference type="GO" id="GO:0070944">
    <property type="term" value="P:neutrophil-mediated killing of bacterium"/>
    <property type="evidence" value="ECO:0007669"/>
    <property type="project" value="Ensembl"/>
</dbReference>
<feature type="region of interest" description="Disordered" evidence="3">
    <location>
        <begin position="89"/>
        <end position="123"/>
    </location>
</feature>
<dbReference type="Ensembl" id="ENSNFUT00015040676.1">
    <property type="protein sequence ID" value="ENSNFUP00015038968.1"/>
    <property type="gene ID" value="ENSNFUG00015018792.1"/>
</dbReference>
<reference evidence="7" key="5">
    <citation type="submission" date="2025-05" db="UniProtKB">
        <authorList>
            <consortium name="Ensembl"/>
        </authorList>
    </citation>
    <scope>IDENTIFICATION</scope>
</reference>
<keyword evidence="2" id="KW-0345">HDL</keyword>
<proteinExistence type="inferred from homology"/>
<accession>A0A1A7ZFF4</accession>
<keyword evidence="8" id="KW-1185">Reference proteome</keyword>
<reference evidence="6" key="3">
    <citation type="submission" date="2016-06" db="EMBL/GenBank/DDBJ databases">
        <title>The genome of a short-lived fish provides insights into sex chromosome evolution and the genetic control of aging.</title>
        <authorList>
            <person name="Reichwald K."/>
            <person name="Felder M."/>
            <person name="Petzold A."/>
            <person name="Koch P."/>
            <person name="Groth M."/>
            <person name="Platzer M."/>
        </authorList>
    </citation>
    <scope>NUCLEOTIDE SEQUENCE</scope>
    <source>
        <tissue evidence="6">Brain</tissue>
    </source>
</reference>
<reference evidence="5" key="4">
    <citation type="submission" date="2020-03" db="EMBL/GenBank/DDBJ databases">
        <title>Intra-Species Differences in Population Size shape Life History and Genome Evolution.</title>
        <authorList>
            <person name="Willemsen D."/>
            <person name="Cui R."/>
            <person name="Valenzano D.R."/>
        </authorList>
    </citation>
    <scope>NUCLEOTIDE SEQUENCE</scope>
    <source>
        <strain evidence="5">GRZ</strain>
        <tissue evidence="5">Whole</tissue>
    </source>
</reference>
<dbReference type="Proteomes" id="UP000822369">
    <property type="component" value="Chromosome 11"/>
</dbReference>
<dbReference type="InterPro" id="IPR000096">
    <property type="entry name" value="Serum_amyloid_A"/>
</dbReference>
<dbReference type="OMA" id="GHEDTIA"/>
<reference evidence="6" key="2">
    <citation type="submission" date="2016-05" db="EMBL/GenBank/DDBJ databases">
        <authorList>
            <person name="Lavstsen T."/>
            <person name="Jespersen J.S."/>
        </authorList>
    </citation>
    <scope>NUCLEOTIDE SEQUENCE</scope>
    <source>
        <tissue evidence="6">Brain</tissue>
    </source>
</reference>
<evidence type="ECO:0000256" key="1">
    <source>
        <dbReference type="ARBA" id="ARBA00007745"/>
    </source>
</evidence>
<dbReference type="GO" id="GO:0001780">
    <property type="term" value="P:neutrophil homeostasis"/>
    <property type="evidence" value="ECO:0007669"/>
    <property type="project" value="Ensembl"/>
</dbReference>
<name>A0A1A7ZFF4_NOTFU</name>
<evidence type="ECO:0000313" key="6">
    <source>
        <dbReference type="EMBL" id="SBP41379.1"/>
    </source>
</evidence>
<dbReference type="EMBL" id="JAAVVJ010000011">
    <property type="protein sequence ID" value="KAF7212067.1"/>
    <property type="molecule type" value="Genomic_DNA"/>
</dbReference>
<dbReference type="Proteomes" id="UP000694548">
    <property type="component" value="Chromosome sgr07"/>
</dbReference>
<sequence>MKLLLAGLALILIVGTEAVDLNFPIQAIQGGHDMWKAYRDLKKSNWIGADKYFHARGNFDAARRGPGGVWAAEVISDLREMAQKYSSSGFDAEDSAADQKANHWGRSGGDPNRFRPKGLPDKY</sequence>
<dbReference type="RefSeq" id="XP_054588006.2">
    <property type="nucleotide sequence ID" value="XM_054732031.2"/>
</dbReference>
<dbReference type="KEGG" id="nfu:107381452"/>
<evidence type="ECO:0000256" key="4">
    <source>
        <dbReference type="SAM" id="SignalP"/>
    </source>
</evidence>
<dbReference type="GO" id="GO:0048469">
    <property type="term" value="P:cell maturation"/>
    <property type="evidence" value="ECO:0007669"/>
    <property type="project" value="Ensembl"/>
</dbReference>
<feature type="signal peptide" evidence="4">
    <location>
        <begin position="1"/>
        <end position="18"/>
    </location>
</feature>
<dbReference type="FunFam" id="1.10.132.110:FF:000001">
    <property type="entry name" value="Serum amyloid A protein"/>
    <property type="match status" value="1"/>
</dbReference>
<comment type="function">
    <text evidence="2">Major acute phase reactant. Apolipoprotein of the HDL complex.</text>
</comment>
<organism evidence="6">
    <name type="scientific">Nothobranchius furzeri</name>
    <name type="common">Turquoise killifish</name>
    <dbReference type="NCBI Taxonomy" id="105023"/>
    <lineage>
        <taxon>Eukaryota</taxon>
        <taxon>Metazoa</taxon>
        <taxon>Chordata</taxon>
        <taxon>Craniata</taxon>
        <taxon>Vertebrata</taxon>
        <taxon>Euteleostomi</taxon>
        <taxon>Actinopterygii</taxon>
        <taxon>Neopterygii</taxon>
        <taxon>Teleostei</taxon>
        <taxon>Neoteleostei</taxon>
        <taxon>Acanthomorphata</taxon>
        <taxon>Ovalentaria</taxon>
        <taxon>Atherinomorphae</taxon>
        <taxon>Cyprinodontiformes</taxon>
        <taxon>Nothobranchiidae</taxon>
        <taxon>Nothobranchius</taxon>
    </lineage>
</organism>
<reference evidence="7" key="1">
    <citation type="submission" date="2014-08" db="EMBL/GenBank/DDBJ databases">
        <authorList>
            <person name="Senf B."/>
            <person name="Petzold A."/>
            <person name="Downie B.R."/>
            <person name="Koch P."/>
            <person name="Platzer M."/>
        </authorList>
    </citation>
    <scope>NUCLEOTIDE SEQUENCE [LARGE SCALE GENOMIC DNA]</scope>
    <source>
        <strain evidence="7">GRZ</strain>
    </source>
</reference>
<dbReference type="EMBL" id="HADY01002894">
    <property type="protein sequence ID" value="SBP41379.1"/>
    <property type="molecule type" value="Transcribed_RNA"/>
</dbReference>
<dbReference type="PANTHER" id="PTHR23424">
    <property type="entry name" value="SERUM AMYLOID A"/>
    <property type="match status" value="1"/>
</dbReference>
<dbReference type="SMART" id="SM00197">
    <property type="entry name" value="SAA"/>
    <property type="match status" value="1"/>
</dbReference>
<dbReference type="RefSeq" id="XP_070411131.1">
    <property type="nucleotide sequence ID" value="XM_070555030.1"/>
</dbReference>
<dbReference type="GO" id="GO:0006953">
    <property type="term" value="P:acute-phase response"/>
    <property type="evidence" value="ECO:0007669"/>
    <property type="project" value="UniProtKB-UniRule"/>
</dbReference>
<dbReference type="GeneID" id="107381452"/>